<evidence type="ECO:0000256" key="6">
    <source>
        <dbReference type="SAM" id="SignalP"/>
    </source>
</evidence>
<dbReference type="PROSITE" id="PS51935">
    <property type="entry name" value="NLPC_P60"/>
    <property type="match status" value="1"/>
</dbReference>
<sequence>MAHASRNHAARALTAICLGATGATILTAAPALADDVDQAQAKVEHISHDRKAVARTAQQNHRALYKARLSLSVTRAELRSYRMALVEVQDRVQAMQDEEGSSIGRALSAASEVTTAPDPAEALDDVQAEMTEDAEAPETEDSLQDRLVELRAASTRQETRVRVLTTRVQRTNRHLADVKASLSRAYAALKDAKDEAAAAEAEAEAQAPAAPAASSGAAAAVAYAMAQVGDAYVYGAAGPDAFDCSGLTMAAWAQAGVALPHSSSAQMGSGTPVSIEALQPGDLVFYYSPVSHVGMYIGNGQLVHAANPSTGVQVTSVSSMPIAGAVRPG</sequence>
<comment type="caution">
    <text evidence="8">The sequence shown here is derived from an EMBL/GenBank/DDBJ whole genome shotgun (WGS) entry which is preliminary data.</text>
</comment>
<dbReference type="Proteomes" id="UP001183648">
    <property type="component" value="Unassembled WGS sequence"/>
</dbReference>
<reference evidence="8 9" key="1">
    <citation type="submission" date="2023-07" db="EMBL/GenBank/DDBJ databases">
        <title>Sequencing the genomes of 1000 actinobacteria strains.</title>
        <authorList>
            <person name="Klenk H.-P."/>
        </authorList>
    </citation>
    <scope>NUCLEOTIDE SEQUENCE [LARGE SCALE GENOMIC DNA]</scope>
    <source>
        <strain evidence="8 9">DSM 19426</strain>
    </source>
</reference>
<dbReference type="EMBL" id="JAVDYG010000001">
    <property type="protein sequence ID" value="MDR7360556.1"/>
    <property type="molecule type" value="Genomic_DNA"/>
</dbReference>
<evidence type="ECO:0000256" key="1">
    <source>
        <dbReference type="ARBA" id="ARBA00007074"/>
    </source>
</evidence>
<gene>
    <name evidence="8" type="ORF">J2S63_000109</name>
</gene>
<dbReference type="InterPro" id="IPR038765">
    <property type="entry name" value="Papain-like_cys_pep_sf"/>
</dbReference>
<keyword evidence="6" id="KW-0732">Signal</keyword>
<evidence type="ECO:0000313" key="9">
    <source>
        <dbReference type="Proteomes" id="UP001183648"/>
    </source>
</evidence>
<dbReference type="Gene3D" id="3.90.1720.10">
    <property type="entry name" value="endopeptidase domain like (from Nostoc punctiforme)"/>
    <property type="match status" value="1"/>
</dbReference>
<keyword evidence="9" id="KW-1185">Reference proteome</keyword>
<keyword evidence="3 8" id="KW-0378">Hydrolase</keyword>
<feature type="coiled-coil region" evidence="5">
    <location>
        <begin position="175"/>
        <end position="206"/>
    </location>
</feature>
<dbReference type="PANTHER" id="PTHR47359:SF3">
    <property type="entry name" value="NLP_P60 DOMAIN-CONTAINING PROTEIN-RELATED"/>
    <property type="match status" value="1"/>
</dbReference>
<dbReference type="RefSeq" id="WP_310297196.1">
    <property type="nucleotide sequence ID" value="NZ_BAAAPS010000006.1"/>
</dbReference>
<evidence type="ECO:0000256" key="4">
    <source>
        <dbReference type="ARBA" id="ARBA00022807"/>
    </source>
</evidence>
<evidence type="ECO:0000256" key="3">
    <source>
        <dbReference type="ARBA" id="ARBA00022801"/>
    </source>
</evidence>
<dbReference type="GO" id="GO:0016787">
    <property type="term" value="F:hydrolase activity"/>
    <property type="evidence" value="ECO:0007669"/>
    <property type="project" value="UniProtKB-KW"/>
</dbReference>
<feature type="signal peptide" evidence="6">
    <location>
        <begin position="1"/>
        <end position="33"/>
    </location>
</feature>
<feature type="chain" id="PRO_5047218869" evidence="6">
    <location>
        <begin position="34"/>
        <end position="329"/>
    </location>
</feature>
<protein>
    <submittedName>
        <fullName evidence="8">Cell wall-associated NlpC family hydrolase</fullName>
    </submittedName>
</protein>
<keyword evidence="5" id="KW-0175">Coiled coil</keyword>
<feature type="domain" description="NlpC/P60" evidence="7">
    <location>
        <begin position="214"/>
        <end position="329"/>
    </location>
</feature>
<dbReference type="InterPro" id="IPR051794">
    <property type="entry name" value="PG_Endopeptidase_C40"/>
</dbReference>
<comment type="similarity">
    <text evidence="1">Belongs to the peptidase C40 family.</text>
</comment>
<evidence type="ECO:0000256" key="2">
    <source>
        <dbReference type="ARBA" id="ARBA00022670"/>
    </source>
</evidence>
<evidence type="ECO:0000256" key="5">
    <source>
        <dbReference type="SAM" id="Coils"/>
    </source>
</evidence>
<evidence type="ECO:0000259" key="7">
    <source>
        <dbReference type="PROSITE" id="PS51935"/>
    </source>
</evidence>
<proteinExistence type="inferred from homology"/>
<dbReference type="InterPro" id="IPR000064">
    <property type="entry name" value="NLP_P60_dom"/>
</dbReference>
<evidence type="ECO:0000313" key="8">
    <source>
        <dbReference type="EMBL" id="MDR7360556.1"/>
    </source>
</evidence>
<keyword evidence="4" id="KW-0788">Thiol protease</keyword>
<keyword evidence="2" id="KW-0645">Protease</keyword>
<dbReference type="SUPFAM" id="SSF54001">
    <property type="entry name" value="Cysteine proteinases"/>
    <property type="match status" value="1"/>
</dbReference>
<organism evidence="8 9">
    <name type="scientific">Nocardioides marmoribigeumensis</name>
    <dbReference type="NCBI Taxonomy" id="433649"/>
    <lineage>
        <taxon>Bacteria</taxon>
        <taxon>Bacillati</taxon>
        <taxon>Actinomycetota</taxon>
        <taxon>Actinomycetes</taxon>
        <taxon>Propionibacteriales</taxon>
        <taxon>Nocardioidaceae</taxon>
        <taxon>Nocardioides</taxon>
    </lineage>
</organism>
<name>A0ABU2BPK3_9ACTN</name>
<dbReference type="Pfam" id="PF00877">
    <property type="entry name" value="NLPC_P60"/>
    <property type="match status" value="1"/>
</dbReference>
<accession>A0ABU2BPK3</accession>
<dbReference type="PANTHER" id="PTHR47359">
    <property type="entry name" value="PEPTIDOGLYCAN DL-ENDOPEPTIDASE CWLO"/>
    <property type="match status" value="1"/>
</dbReference>